<reference evidence="4 5" key="1">
    <citation type="submission" date="2024-03" db="EMBL/GenBank/DDBJ databases">
        <authorList>
            <person name="Jo J.-H."/>
        </authorList>
    </citation>
    <scope>NUCLEOTIDE SEQUENCE [LARGE SCALE GENOMIC DNA]</scope>
    <source>
        <strain evidence="4 5">AS3R-12</strain>
    </source>
</reference>
<evidence type="ECO:0000313" key="5">
    <source>
        <dbReference type="Proteomes" id="UP001379235"/>
    </source>
</evidence>
<evidence type="ECO:0000256" key="1">
    <source>
        <dbReference type="ARBA" id="ARBA00010007"/>
    </source>
</evidence>
<gene>
    <name evidence="4" type="primary">maiA</name>
    <name evidence="4" type="ORF">WG900_18410</name>
</gene>
<dbReference type="InterPro" id="IPR036282">
    <property type="entry name" value="Glutathione-S-Trfase_C_sf"/>
</dbReference>
<feature type="domain" description="GST C-terminal" evidence="3">
    <location>
        <begin position="87"/>
        <end position="209"/>
    </location>
</feature>
<dbReference type="Gene3D" id="1.20.1050.10">
    <property type="match status" value="1"/>
</dbReference>
<dbReference type="Proteomes" id="UP001379235">
    <property type="component" value="Unassembled WGS sequence"/>
</dbReference>
<dbReference type="RefSeq" id="WP_339969546.1">
    <property type="nucleotide sequence ID" value="NZ_JBBHJY010000011.1"/>
</dbReference>
<dbReference type="EC" id="5.2.1.2" evidence="4"/>
<dbReference type="NCBIfam" id="TIGR01262">
    <property type="entry name" value="maiA"/>
    <property type="match status" value="1"/>
</dbReference>
<organism evidence="4 5">
    <name type="scientific">Novosphingobium aquae</name>
    <dbReference type="NCBI Taxonomy" id="3133435"/>
    <lineage>
        <taxon>Bacteria</taxon>
        <taxon>Pseudomonadati</taxon>
        <taxon>Pseudomonadota</taxon>
        <taxon>Alphaproteobacteria</taxon>
        <taxon>Sphingomonadales</taxon>
        <taxon>Sphingomonadaceae</taxon>
        <taxon>Novosphingobium</taxon>
    </lineage>
</organism>
<evidence type="ECO:0000259" key="2">
    <source>
        <dbReference type="PROSITE" id="PS50404"/>
    </source>
</evidence>
<proteinExistence type="inferred from homology"/>
<dbReference type="PANTHER" id="PTHR42673:SF21">
    <property type="entry name" value="GLUTATHIONE S-TRANSFERASE YFCF"/>
    <property type="match status" value="1"/>
</dbReference>
<dbReference type="PROSITE" id="PS50404">
    <property type="entry name" value="GST_NTER"/>
    <property type="match status" value="1"/>
</dbReference>
<dbReference type="GO" id="GO:0016034">
    <property type="term" value="F:maleylacetoacetate isomerase activity"/>
    <property type="evidence" value="ECO:0007669"/>
    <property type="project" value="UniProtKB-EC"/>
</dbReference>
<dbReference type="Pfam" id="PF02798">
    <property type="entry name" value="GST_N"/>
    <property type="match status" value="1"/>
</dbReference>
<dbReference type="CDD" id="cd03042">
    <property type="entry name" value="GST_N_Zeta"/>
    <property type="match status" value="1"/>
</dbReference>
<dbReference type="PANTHER" id="PTHR42673">
    <property type="entry name" value="MALEYLACETOACETATE ISOMERASE"/>
    <property type="match status" value="1"/>
</dbReference>
<dbReference type="SFLD" id="SFLDS00019">
    <property type="entry name" value="Glutathione_Transferase_(cytos"/>
    <property type="match status" value="1"/>
</dbReference>
<evidence type="ECO:0000259" key="3">
    <source>
        <dbReference type="PROSITE" id="PS50405"/>
    </source>
</evidence>
<dbReference type="SUPFAM" id="SSF52833">
    <property type="entry name" value="Thioredoxin-like"/>
    <property type="match status" value="1"/>
</dbReference>
<evidence type="ECO:0000313" key="4">
    <source>
        <dbReference type="EMBL" id="MEJ6011882.1"/>
    </source>
</evidence>
<comment type="caution">
    <text evidence="4">The sequence shown here is derived from an EMBL/GenBank/DDBJ whole genome shotgun (WGS) entry which is preliminary data.</text>
</comment>
<protein>
    <submittedName>
        <fullName evidence="4">Maleylacetoacetate isomerase</fullName>
        <ecNumber evidence="4">5.2.1.2</ecNumber>
    </submittedName>
</protein>
<dbReference type="Gene3D" id="3.40.30.10">
    <property type="entry name" value="Glutaredoxin"/>
    <property type="match status" value="1"/>
</dbReference>
<dbReference type="InterPro" id="IPR010987">
    <property type="entry name" value="Glutathione-S-Trfase_C-like"/>
</dbReference>
<dbReference type="InterPro" id="IPR034333">
    <property type="entry name" value="GST_Zeta_N"/>
</dbReference>
<dbReference type="InterPro" id="IPR040079">
    <property type="entry name" value="Glutathione_S-Trfase"/>
</dbReference>
<feature type="domain" description="GST N-terminal" evidence="2">
    <location>
        <begin position="1"/>
        <end position="82"/>
    </location>
</feature>
<keyword evidence="4" id="KW-0413">Isomerase</keyword>
<dbReference type="EMBL" id="JBBHJY010000011">
    <property type="protein sequence ID" value="MEJ6011882.1"/>
    <property type="molecule type" value="Genomic_DNA"/>
</dbReference>
<dbReference type="SFLD" id="SFLDG00358">
    <property type="entry name" value="Main_(cytGST)"/>
    <property type="match status" value="1"/>
</dbReference>
<accession>A0ABU8SD27</accession>
<keyword evidence="5" id="KW-1185">Reference proteome</keyword>
<comment type="similarity">
    <text evidence="1">Belongs to the GST superfamily. Zeta family.</text>
</comment>
<dbReference type="PROSITE" id="PS50405">
    <property type="entry name" value="GST_CTER"/>
    <property type="match status" value="1"/>
</dbReference>
<dbReference type="SUPFAM" id="SSF47616">
    <property type="entry name" value="GST C-terminal domain-like"/>
    <property type="match status" value="1"/>
</dbReference>
<dbReference type="InterPro" id="IPR036249">
    <property type="entry name" value="Thioredoxin-like_sf"/>
</dbReference>
<sequence>MELTLHDYWRSSSAFRVRIALNLKGADYRGVEVDLLANEQLAEGYAAVNAQKLVPALEVDGQVITQSLAIIDWLDGAFPVPRLIPEDPLERARTIALAQIIIADTQPLQNLRVLKYLRAQFGADDAAVDQWAQHWIGEGLAALEAQAPEEGYFGGTAPNIVDVVLVPQIMNARRYKLDLAPFPCLTRIDEAMHALDAVAQAKPETLRPA</sequence>
<dbReference type="InterPro" id="IPR005955">
    <property type="entry name" value="GST_Zeta"/>
</dbReference>
<name>A0ABU8SD27_9SPHN</name>
<dbReference type="InterPro" id="IPR004045">
    <property type="entry name" value="Glutathione_S-Trfase_N"/>
</dbReference>